<reference evidence="2 3" key="1">
    <citation type="submission" date="2019-07" db="EMBL/GenBank/DDBJ databases">
        <title>Full genome sequence of Sphingomonas sp. 4R-6-7(HKS19).</title>
        <authorList>
            <person name="Im W.-T."/>
        </authorList>
    </citation>
    <scope>NUCLEOTIDE SEQUENCE [LARGE SCALE GENOMIC DNA]</scope>
    <source>
        <strain evidence="2 3">HKS19</strain>
    </source>
</reference>
<dbReference type="InterPro" id="IPR012338">
    <property type="entry name" value="Beta-lactam/transpept-like"/>
</dbReference>
<keyword evidence="3" id="KW-1185">Reference proteome</keyword>
<organism evidence="2 3">
    <name type="scientific">Sphingomonas panacisoli</name>
    <dbReference type="NCBI Taxonomy" id="1813879"/>
    <lineage>
        <taxon>Bacteria</taxon>
        <taxon>Pseudomonadati</taxon>
        <taxon>Pseudomonadota</taxon>
        <taxon>Alphaproteobacteria</taxon>
        <taxon>Sphingomonadales</taxon>
        <taxon>Sphingomonadaceae</taxon>
        <taxon>Sphingomonas</taxon>
    </lineage>
</organism>
<dbReference type="RefSeq" id="WP_146573314.1">
    <property type="nucleotide sequence ID" value="NZ_CP042306.1"/>
</dbReference>
<proteinExistence type="predicted"/>
<dbReference type="AlphaFoldDB" id="A0A5B8LMD7"/>
<dbReference type="Proteomes" id="UP000315673">
    <property type="component" value="Chromosome"/>
</dbReference>
<accession>A0A5B8LMD7</accession>
<dbReference type="InterPro" id="IPR001466">
    <property type="entry name" value="Beta-lactam-related"/>
</dbReference>
<evidence type="ECO:0000313" key="3">
    <source>
        <dbReference type="Proteomes" id="UP000315673"/>
    </source>
</evidence>
<dbReference type="SUPFAM" id="SSF56601">
    <property type="entry name" value="beta-lactamase/transpeptidase-like"/>
    <property type="match status" value="1"/>
</dbReference>
<gene>
    <name evidence="2" type="ORF">FPZ24_14990</name>
</gene>
<dbReference type="PANTHER" id="PTHR43283">
    <property type="entry name" value="BETA-LACTAMASE-RELATED"/>
    <property type="match status" value="1"/>
</dbReference>
<feature type="domain" description="Beta-lactamase-related" evidence="1">
    <location>
        <begin position="26"/>
        <end position="371"/>
    </location>
</feature>
<dbReference type="InterPro" id="IPR050789">
    <property type="entry name" value="Diverse_Enzym_Activities"/>
</dbReference>
<dbReference type="OrthoDB" id="5705574at2"/>
<name>A0A5B8LMD7_9SPHN</name>
<evidence type="ECO:0000313" key="2">
    <source>
        <dbReference type="EMBL" id="QDZ08612.1"/>
    </source>
</evidence>
<protein>
    <submittedName>
        <fullName evidence="2">Beta-lactamase family protein</fullName>
    </submittedName>
</protein>
<dbReference type="Gene3D" id="3.40.710.10">
    <property type="entry name" value="DD-peptidase/beta-lactamase superfamily"/>
    <property type="match status" value="1"/>
</dbReference>
<dbReference type="EMBL" id="CP042306">
    <property type="protein sequence ID" value="QDZ08612.1"/>
    <property type="molecule type" value="Genomic_DNA"/>
</dbReference>
<sequence>MTPLLLLAAAAAAAQPAATVRVTFDKNGVTSVTNEGLADAAANRAVTPDSVVRIASISKLVTAIGVMRLVEAGKLNLDADVSRYLGYTFRNPAFPDTPITLRLLLSHRSSLTDTIDYVLPLDGDMRKVLADPKAWDAEHAPGTYFRYVNFNFPVIAAVMERATGERFDRLMDRLVIKPLKLKACYQWDTCDDATIAKGVVLYRAGVVTRDDNHGKRPACPVTPASDGNCDLSRWVAGRNGATFAPQSGLHISMPDLAKIGRLLMLGGKVDGVRLLTPASVKMMTTPAWNYDGANGDIGAGWACSYGLGVITTANPTKGCRDDPFRDSRPRFGHLGDAYGLKSGLFVDPARGVGVAYFATDVPNEPGTKSAYTLTEENLARP</sequence>
<evidence type="ECO:0000259" key="1">
    <source>
        <dbReference type="Pfam" id="PF00144"/>
    </source>
</evidence>
<dbReference type="KEGG" id="spai:FPZ24_14990"/>
<dbReference type="Pfam" id="PF00144">
    <property type="entry name" value="Beta-lactamase"/>
    <property type="match status" value="1"/>
</dbReference>